<dbReference type="NCBIfam" id="TIGR01420">
    <property type="entry name" value="pilT_fam"/>
    <property type="match status" value="1"/>
</dbReference>
<dbReference type="InterPro" id="IPR006321">
    <property type="entry name" value="PilT/PilU"/>
</dbReference>
<dbReference type="Proteomes" id="UP000231162">
    <property type="component" value="Unassembled WGS sequence"/>
</dbReference>
<gene>
    <name evidence="3" type="ORF">COT79_00630</name>
</gene>
<dbReference type="GO" id="GO:0005524">
    <property type="term" value="F:ATP binding"/>
    <property type="evidence" value="ECO:0007669"/>
    <property type="project" value="InterPro"/>
</dbReference>
<dbReference type="InterPro" id="IPR003593">
    <property type="entry name" value="AAA+_ATPase"/>
</dbReference>
<comment type="similarity">
    <text evidence="1">Belongs to the GSP E family.</text>
</comment>
<dbReference type="InterPro" id="IPR001482">
    <property type="entry name" value="T2SS/T4SS_dom"/>
</dbReference>
<proteinExistence type="inferred from homology"/>
<sequence length="355" mass="39016">MDQTLDAQLDQIITLAFEKKATDIIIIVGVTPILRIDGHLVSVQNFAPLTDEDANRWIQSTMIGKQFDTFVAHKELDYSFSYQDVRFRANAYFQKGAPALALRLLPSDIRTIADLGLPPVLSRFTQPRRGFVIIAGPTGHGKSTTCAAMIEEINRTRGGHVITIEDPIEYIFQNKKAVFSQREVGTDTNSFNRALRSAVREDPDIIFIGEMRDFETVDAALTLAETGHLVFSTLHTNNAAQSADRMIDMFPPYLQEPARKQLAAVLLGIVSQRLVPKVGGGRIVAAEILIATSAVRSLIREGKAHQLDNIIATSAADGMISLDKVLAELVSRGDITLDDGLTWANDPKAVKGMLY</sequence>
<dbReference type="SUPFAM" id="SSF52540">
    <property type="entry name" value="P-loop containing nucleoside triphosphate hydrolases"/>
    <property type="match status" value="1"/>
</dbReference>
<evidence type="ECO:0000256" key="1">
    <source>
        <dbReference type="ARBA" id="ARBA00006611"/>
    </source>
</evidence>
<reference evidence="4" key="1">
    <citation type="submission" date="2017-09" db="EMBL/GenBank/DDBJ databases">
        <title>Depth-based differentiation of microbial function through sediment-hosted aquifers and enrichment of novel symbionts in the deep terrestrial subsurface.</title>
        <authorList>
            <person name="Probst A.J."/>
            <person name="Ladd B."/>
            <person name="Jarett J.K."/>
            <person name="Geller-Mcgrath D.E."/>
            <person name="Sieber C.M.K."/>
            <person name="Emerson J.B."/>
            <person name="Anantharaman K."/>
            <person name="Thomas B.C."/>
            <person name="Malmstrom R."/>
            <person name="Stieglmeier M."/>
            <person name="Klingl A."/>
            <person name="Woyke T."/>
            <person name="Ryan C.M."/>
            <person name="Banfield J.F."/>
        </authorList>
    </citation>
    <scope>NUCLEOTIDE SEQUENCE [LARGE SCALE GENOMIC DNA]</scope>
</reference>
<dbReference type="EMBL" id="PEZX01000012">
    <property type="protein sequence ID" value="PIS07185.1"/>
    <property type="molecule type" value="Genomic_DNA"/>
</dbReference>
<feature type="domain" description="AAA+ ATPase" evidence="2">
    <location>
        <begin position="128"/>
        <end position="326"/>
    </location>
</feature>
<dbReference type="Gene3D" id="3.40.50.300">
    <property type="entry name" value="P-loop containing nucleotide triphosphate hydrolases"/>
    <property type="match status" value="1"/>
</dbReference>
<dbReference type="Gene3D" id="3.30.450.90">
    <property type="match status" value="1"/>
</dbReference>
<dbReference type="InterPro" id="IPR050921">
    <property type="entry name" value="T4SS_GSP_E_ATPase"/>
</dbReference>
<organism evidence="3 4">
    <name type="scientific">Candidatus Berkelbacteria bacterium CG10_big_fil_rev_8_21_14_0_10_43_14</name>
    <dbReference type="NCBI Taxonomy" id="1974515"/>
    <lineage>
        <taxon>Bacteria</taxon>
        <taxon>Candidatus Berkelbacteria</taxon>
    </lineage>
</organism>
<comment type="caution">
    <text evidence="3">The sequence shown here is derived from an EMBL/GenBank/DDBJ whole genome shotgun (WGS) entry which is preliminary data.</text>
</comment>
<dbReference type="SMART" id="SM00382">
    <property type="entry name" value="AAA"/>
    <property type="match status" value="1"/>
</dbReference>
<evidence type="ECO:0000259" key="2">
    <source>
        <dbReference type="SMART" id="SM00382"/>
    </source>
</evidence>
<dbReference type="GO" id="GO:0016887">
    <property type="term" value="F:ATP hydrolysis activity"/>
    <property type="evidence" value="ECO:0007669"/>
    <property type="project" value="InterPro"/>
</dbReference>
<dbReference type="Pfam" id="PF00437">
    <property type="entry name" value="T2SSE"/>
    <property type="match status" value="1"/>
</dbReference>
<dbReference type="CDD" id="cd01131">
    <property type="entry name" value="PilT"/>
    <property type="match status" value="1"/>
</dbReference>
<protein>
    <submittedName>
        <fullName evidence="3">Type IV pili twitching motility protein PilT</fullName>
    </submittedName>
</protein>
<dbReference type="PANTHER" id="PTHR30486:SF16">
    <property type="entry name" value="TWITCHING MOTILITY PROTEIN PILT"/>
    <property type="match status" value="1"/>
</dbReference>
<evidence type="ECO:0000313" key="3">
    <source>
        <dbReference type="EMBL" id="PIS07185.1"/>
    </source>
</evidence>
<dbReference type="InterPro" id="IPR027417">
    <property type="entry name" value="P-loop_NTPase"/>
</dbReference>
<dbReference type="AlphaFoldDB" id="A0A2M6R9G1"/>
<accession>A0A2M6R9G1</accession>
<dbReference type="PANTHER" id="PTHR30486">
    <property type="entry name" value="TWITCHING MOTILITY PROTEIN PILT"/>
    <property type="match status" value="1"/>
</dbReference>
<evidence type="ECO:0000313" key="4">
    <source>
        <dbReference type="Proteomes" id="UP000231162"/>
    </source>
</evidence>
<name>A0A2M6R9G1_9BACT</name>